<evidence type="ECO:0000313" key="2">
    <source>
        <dbReference type="Proteomes" id="UP000821865"/>
    </source>
</evidence>
<reference evidence="1" key="1">
    <citation type="submission" date="2020-05" db="EMBL/GenBank/DDBJ databases">
        <title>Large-scale comparative analyses of tick genomes elucidate their genetic diversity and vector capacities.</title>
        <authorList>
            <person name="Jia N."/>
            <person name="Wang J."/>
            <person name="Shi W."/>
            <person name="Du L."/>
            <person name="Sun Y."/>
            <person name="Zhan W."/>
            <person name="Jiang J."/>
            <person name="Wang Q."/>
            <person name="Zhang B."/>
            <person name="Ji P."/>
            <person name="Sakyi L.B."/>
            <person name="Cui X."/>
            <person name="Yuan T."/>
            <person name="Jiang B."/>
            <person name="Yang W."/>
            <person name="Lam T.T.-Y."/>
            <person name="Chang Q."/>
            <person name="Ding S."/>
            <person name="Wang X."/>
            <person name="Zhu J."/>
            <person name="Ruan X."/>
            <person name="Zhao L."/>
            <person name="Wei J."/>
            <person name="Que T."/>
            <person name="Du C."/>
            <person name="Cheng J."/>
            <person name="Dai P."/>
            <person name="Han X."/>
            <person name="Huang E."/>
            <person name="Gao Y."/>
            <person name="Liu J."/>
            <person name="Shao H."/>
            <person name="Ye R."/>
            <person name="Li L."/>
            <person name="Wei W."/>
            <person name="Wang X."/>
            <person name="Wang C."/>
            <person name="Yang T."/>
            <person name="Huo Q."/>
            <person name="Li W."/>
            <person name="Guo W."/>
            <person name="Chen H."/>
            <person name="Zhou L."/>
            <person name="Ni X."/>
            <person name="Tian J."/>
            <person name="Zhou Y."/>
            <person name="Sheng Y."/>
            <person name="Liu T."/>
            <person name="Pan Y."/>
            <person name="Xia L."/>
            <person name="Li J."/>
            <person name="Zhao F."/>
            <person name="Cao W."/>
        </authorList>
    </citation>
    <scope>NUCLEOTIDE SEQUENCE</scope>
    <source>
        <strain evidence="1">Dsil-2018</strain>
    </source>
</reference>
<dbReference type="Proteomes" id="UP000821865">
    <property type="component" value="Chromosome 8"/>
</dbReference>
<sequence>MSPPTQPIAVVERKWYRLLLNYALHIIIGIAGIVLMPLLIVSHRFQENFFAFIYVIMQRCMNEEVAAIRKAVLSQLDEMSPQELSSSVHCSLRVLEVGAAYGPNLEFIQRPVEYWTVEPNRSFEDSFMRNIERNPNVEMKELITGHGEDMHMLPDGYFDAVVLFFVLCSANDGSKLLSECKRVLKKGGHLLFAEHVGYKKGTFSRFIQDTLTPLTKKFACGCHMNRESGGVLENAGFASIEINTVYLNVPLLLSNNIYGVATA</sequence>
<evidence type="ECO:0000313" key="1">
    <source>
        <dbReference type="EMBL" id="KAH7937574.1"/>
    </source>
</evidence>
<keyword evidence="2" id="KW-1185">Reference proteome</keyword>
<gene>
    <name evidence="1" type="ORF">HPB49_013167</name>
</gene>
<proteinExistence type="predicted"/>
<comment type="caution">
    <text evidence="1">The sequence shown here is derived from an EMBL/GenBank/DDBJ whole genome shotgun (WGS) entry which is preliminary data.</text>
</comment>
<dbReference type="EMBL" id="CM023477">
    <property type="protein sequence ID" value="KAH7937574.1"/>
    <property type="molecule type" value="Genomic_DNA"/>
</dbReference>
<name>A0ACB8C9N6_DERSI</name>
<protein>
    <submittedName>
        <fullName evidence="1">Uncharacterized protein</fullName>
    </submittedName>
</protein>
<accession>A0ACB8C9N6</accession>
<organism evidence="1 2">
    <name type="scientific">Dermacentor silvarum</name>
    <name type="common">Tick</name>
    <dbReference type="NCBI Taxonomy" id="543639"/>
    <lineage>
        <taxon>Eukaryota</taxon>
        <taxon>Metazoa</taxon>
        <taxon>Ecdysozoa</taxon>
        <taxon>Arthropoda</taxon>
        <taxon>Chelicerata</taxon>
        <taxon>Arachnida</taxon>
        <taxon>Acari</taxon>
        <taxon>Parasitiformes</taxon>
        <taxon>Ixodida</taxon>
        <taxon>Ixodoidea</taxon>
        <taxon>Ixodidae</taxon>
        <taxon>Rhipicephalinae</taxon>
        <taxon>Dermacentor</taxon>
    </lineage>
</organism>